<evidence type="ECO:0000256" key="2">
    <source>
        <dbReference type="ARBA" id="ARBA00046750"/>
    </source>
</evidence>
<evidence type="ECO:0000313" key="8">
    <source>
        <dbReference type="Proteomes" id="UP001162156"/>
    </source>
</evidence>
<comment type="pathway">
    <text evidence="3">Protein modification; protein glycosylation.</text>
</comment>
<comment type="caution">
    <text evidence="7">The sequence shown here is derived from an EMBL/GenBank/DDBJ whole genome shotgun (WGS) entry which is preliminary data.</text>
</comment>
<reference evidence="7" key="1">
    <citation type="journal article" date="2023" name="Insect Mol. Biol.">
        <title>Genome sequencing provides insights into the evolution of gene families encoding plant cell wall-degrading enzymes in longhorned beetles.</title>
        <authorList>
            <person name="Shin N.R."/>
            <person name="Okamura Y."/>
            <person name="Kirsch R."/>
            <person name="Pauchet Y."/>
        </authorList>
    </citation>
    <scope>NUCLEOTIDE SEQUENCE</scope>
    <source>
        <strain evidence="7">RBIC_L_NR</strain>
    </source>
</reference>
<comment type="subunit">
    <text evidence="2">Component of the oligosaccharyltransferase (OST) complex. OST exists in two different complex forms which contain common core subunits RPN1, RPN2, OST48, OST4, DAD1 and TMEM258, either STT3A or STT3B as catalytic subunits, and form-specific accessory subunits. STT3A complex assembly occurs through the formation of 3 subcomplexes. Subcomplex 1 contains RPN1 and TMEM258, subcomplex 2 contains the STT3A-specific subunits STT3A, DC2/OSTC, and KCP2 as well as the core subunit OST4, and subcomplex 3 contains RPN2, DAD1, and OST48. The STT3A complex can form stable complexes with the Sec61 complex or with both the Sec61 and TRAP complexes. Interacts with DDI2. Interacts with TMEM35A/NACHO.</text>
</comment>
<comment type="subcellular location">
    <subcellularLocation>
        <location evidence="3">Endoplasmic reticulum membrane</location>
        <topology evidence="3">Multi-pass membrane protein</topology>
    </subcellularLocation>
</comment>
<comment type="function">
    <text evidence="3">Subunit of the oligosaccharyl transferase (OST) complex that catalyzes the initial transfer of a defined glycan (Glc(3)Man(9)GlcNAc(2) in eukaryotes) from the lipid carrier dolichol-pyrophosphate to an asparagine residue within an Asn-X-Ser/Thr consensus motif in nascent polypeptide chains, the first step in protein N-glycosylation. N-glycosylation occurs cotranslationally and the complex associates with the Sec61 complex at the channel-forming translocon complex that mediates protein translocation across the endoplasmic reticulum (ER). All subunits are required for a maximal enzyme activity.</text>
</comment>
<keyword evidence="3" id="KW-0256">Endoplasmic reticulum</keyword>
<dbReference type="Pfam" id="PF23861">
    <property type="entry name" value="Ribophorin_II_2nd"/>
    <property type="match status" value="1"/>
</dbReference>
<evidence type="ECO:0000256" key="3">
    <source>
        <dbReference type="RuleBase" id="RU366029"/>
    </source>
</evidence>
<protein>
    <recommendedName>
        <fullName evidence="1 3">Dolichyl-diphosphooligosaccharide--protein glycosyltransferase subunit 2</fullName>
    </recommendedName>
    <alternativeName>
        <fullName evidence="3">Ribophorin-2</fullName>
    </alternativeName>
</protein>
<feature type="domain" description="Ribophorin II N-terminal" evidence="4">
    <location>
        <begin position="2"/>
        <end position="103"/>
    </location>
</feature>
<evidence type="ECO:0000259" key="5">
    <source>
        <dbReference type="Pfam" id="PF23860"/>
    </source>
</evidence>
<dbReference type="PANTHER" id="PTHR12640">
    <property type="entry name" value="RIBOPHORIN II"/>
    <property type="match status" value="1"/>
</dbReference>
<dbReference type="InterPro" id="IPR055375">
    <property type="entry name" value="Ribophorin_II_2nd"/>
</dbReference>
<proteinExistence type="inferred from homology"/>
<dbReference type="GO" id="GO:0008250">
    <property type="term" value="C:oligosaccharyltransferase complex"/>
    <property type="evidence" value="ECO:0007669"/>
    <property type="project" value="UniProtKB-UniRule"/>
</dbReference>
<dbReference type="InterPro" id="IPR055373">
    <property type="entry name" value="Ribophorin_II_N"/>
</dbReference>
<comment type="similarity">
    <text evidence="3">Belongs to the SWP1 family.</text>
</comment>
<organism evidence="7 8">
    <name type="scientific">Rhamnusium bicolor</name>
    <dbReference type="NCBI Taxonomy" id="1586634"/>
    <lineage>
        <taxon>Eukaryota</taxon>
        <taxon>Metazoa</taxon>
        <taxon>Ecdysozoa</taxon>
        <taxon>Arthropoda</taxon>
        <taxon>Hexapoda</taxon>
        <taxon>Insecta</taxon>
        <taxon>Pterygota</taxon>
        <taxon>Neoptera</taxon>
        <taxon>Endopterygota</taxon>
        <taxon>Coleoptera</taxon>
        <taxon>Polyphaga</taxon>
        <taxon>Cucujiformia</taxon>
        <taxon>Chrysomeloidea</taxon>
        <taxon>Cerambycidae</taxon>
        <taxon>Lepturinae</taxon>
        <taxon>Rhagiini</taxon>
        <taxon>Rhamnusium</taxon>
    </lineage>
</organism>
<accession>A0AAV8ZQ38</accession>
<dbReference type="InterPro" id="IPR008814">
    <property type="entry name" value="Swp1"/>
</dbReference>
<feature type="domain" description="Ribophorin II second" evidence="6">
    <location>
        <begin position="140"/>
        <end position="231"/>
    </location>
</feature>
<name>A0AAV8ZQ38_9CUCU</name>
<feature type="domain" description="Ribophorin II third" evidence="5">
    <location>
        <begin position="241"/>
        <end position="354"/>
    </location>
</feature>
<evidence type="ECO:0000256" key="1">
    <source>
        <dbReference type="ARBA" id="ARBA00017612"/>
    </source>
</evidence>
<dbReference type="AlphaFoldDB" id="A0AAV8ZQ38"/>
<keyword evidence="8" id="KW-1185">Reference proteome</keyword>
<gene>
    <name evidence="7" type="ORF">NQ314_002161</name>
</gene>
<feature type="non-terminal residue" evidence="7">
    <location>
        <position position="1"/>
    </location>
</feature>
<dbReference type="Pfam" id="PF05817">
    <property type="entry name" value="Ribophorin_II"/>
    <property type="match status" value="1"/>
</dbReference>
<evidence type="ECO:0000259" key="4">
    <source>
        <dbReference type="Pfam" id="PF05817"/>
    </source>
</evidence>
<dbReference type="InterPro" id="IPR055374">
    <property type="entry name" value="Ribophorin_II_3rd"/>
</dbReference>
<dbReference type="Pfam" id="PF23860">
    <property type="entry name" value="Ribophorin_II_3rd"/>
    <property type="match status" value="1"/>
</dbReference>
<evidence type="ECO:0000259" key="6">
    <source>
        <dbReference type="Pfam" id="PF23861"/>
    </source>
</evidence>
<dbReference type="PANTHER" id="PTHR12640:SF0">
    <property type="entry name" value="DOLICHYL-DIPHOSPHOOLIGOSACCHARIDE--PROTEIN GLYCOSYLTRANSFERASE SUBUNIT 2"/>
    <property type="match status" value="1"/>
</dbReference>
<sequence length="395" mass="42904">NIQSALEDEKSTTADIRYAAEILTHLKRPIPNPTKVAQLIQSRLKEDDSLVSIGHALHAASLLGNAGKFVHDRIEDVVVQADEIDGKLLQWEGGLTTTSLLITDKLANYLLSRKTVQTPKGVVALLEAALALAESSVSPVSISAIGPTQIPLDKPELRVQISNIFGRPLKIVPSPVIAQSATRISDDVVVLAKQTLAAGSSPSEFVLNLRLEPGYYRIALNAGSHTSTFTVRILGPLNINSLEIGLSDADGSSAPKLSKISYPAALDSKLQADSSQHLIVKFSITRNVHQAFLRLYSGKNEIIFVAEQDSNKLYKVEVNLASELSYSDSFEMELILGDSIILNPIRWKLGTIEVNLGTGESQGPKIIRGPKPEIKHLFRQAENVQLKLCPSFSRV</sequence>
<dbReference type="EMBL" id="JANEYF010000663">
    <property type="protein sequence ID" value="KAJ8968706.1"/>
    <property type="molecule type" value="Genomic_DNA"/>
</dbReference>
<dbReference type="GO" id="GO:0006487">
    <property type="term" value="P:protein N-linked glycosylation"/>
    <property type="evidence" value="ECO:0007669"/>
    <property type="project" value="UniProtKB-UniRule"/>
</dbReference>
<dbReference type="Proteomes" id="UP001162156">
    <property type="component" value="Unassembled WGS sequence"/>
</dbReference>
<evidence type="ECO:0000313" key="7">
    <source>
        <dbReference type="EMBL" id="KAJ8968706.1"/>
    </source>
</evidence>